<protein>
    <recommendedName>
        <fullName evidence="7">GlcNAc-PI de-N-acetylase</fullName>
    </recommendedName>
</protein>
<organism evidence="5 6">
    <name type="scientific">Brachybacterium alimentarium</name>
    <dbReference type="NCBI Taxonomy" id="47845"/>
    <lineage>
        <taxon>Bacteria</taxon>
        <taxon>Bacillati</taxon>
        <taxon>Actinomycetota</taxon>
        <taxon>Actinomycetes</taxon>
        <taxon>Micrococcales</taxon>
        <taxon>Dermabacteraceae</taxon>
        <taxon>Brachybacterium</taxon>
    </lineage>
</organism>
<dbReference type="Gene3D" id="3.40.50.10320">
    <property type="entry name" value="LmbE-like"/>
    <property type="match status" value="1"/>
</dbReference>
<dbReference type="GO" id="GO:0016137">
    <property type="term" value="P:glycoside metabolic process"/>
    <property type="evidence" value="ECO:0007669"/>
    <property type="project" value="UniProtKB-ARBA"/>
</dbReference>
<gene>
    <name evidence="5" type="ORF">CIK66_13745</name>
</gene>
<proteinExistence type="predicted"/>
<feature type="domain" description="Alpha-galactosidase NEW3" evidence="4">
    <location>
        <begin position="365"/>
        <end position="434"/>
    </location>
</feature>
<dbReference type="Gene3D" id="2.60.40.1190">
    <property type="match status" value="1"/>
</dbReference>
<evidence type="ECO:0000259" key="3">
    <source>
        <dbReference type="Pfam" id="PF06452"/>
    </source>
</evidence>
<name>A0A2A3YGR2_9MICO</name>
<evidence type="ECO:0000313" key="5">
    <source>
        <dbReference type="EMBL" id="PCC38484.1"/>
    </source>
</evidence>
<dbReference type="Pfam" id="PF02585">
    <property type="entry name" value="PIG-L"/>
    <property type="match status" value="1"/>
</dbReference>
<dbReference type="InterPro" id="IPR019546">
    <property type="entry name" value="TAT_signal_bac_arc"/>
</dbReference>
<dbReference type="SUPFAM" id="SSF49344">
    <property type="entry name" value="CBD9-like"/>
    <property type="match status" value="1"/>
</dbReference>
<dbReference type="GO" id="GO:0030246">
    <property type="term" value="F:carbohydrate binding"/>
    <property type="evidence" value="ECO:0007669"/>
    <property type="project" value="InterPro"/>
</dbReference>
<comment type="caution">
    <text evidence="5">The sequence shown here is derived from an EMBL/GenBank/DDBJ whole genome shotgun (WGS) entry which is preliminary data.</text>
</comment>
<dbReference type="Pfam" id="PF06452">
    <property type="entry name" value="CBM9_1"/>
    <property type="match status" value="1"/>
</dbReference>
<dbReference type="SUPFAM" id="SSF102588">
    <property type="entry name" value="LmbE-like"/>
    <property type="match status" value="1"/>
</dbReference>
<keyword evidence="1" id="KW-0862">Zinc</keyword>
<dbReference type="Proteomes" id="UP000218598">
    <property type="component" value="Unassembled WGS sequence"/>
</dbReference>
<dbReference type="InterPro" id="IPR010502">
    <property type="entry name" value="Carb-bd_dom_fam9"/>
</dbReference>
<feature type="region of interest" description="Disordered" evidence="2">
    <location>
        <begin position="1"/>
        <end position="30"/>
    </location>
</feature>
<dbReference type="RefSeq" id="WP_096197515.1">
    <property type="nucleotide sequence ID" value="NZ_NRGR01000022.1"/>
</dbReference>
<dbReference type="AlphaFoldDB" id="A0A2A3YGR2"/>
<dbReference type="Gene3D" id="2.60.40.10">
    <property type="entry name" value="Immunoglobulins"/>
    <property type="match status" value="1"/>
</dbReference>
<dbReference type="InterPro" id="IPR006311">
    <property type="entry name" value="TAT_signal"/>
</dbReference>
<feature type="domain" description="Carbohydrate-binding" evidence="3">
    <location>
        <begin position="599"/>
        <end position="799"/>
    </location>
</feature>
<dbReference type="GO" id="GO:0016811">
    <property type="term" value="F:hydrolase activity, acting on carbon-nitrogen (but not peptide) bonds, in linear amides"/>
    <property type="evidence" value="ECO:0007669"/>
    <property type="project" value="TreeGrafter"/>
</dbReference>
<dbReference type="InterPro" id="IPR024078">
    <property type="entry name" value="LmbE-like_dom_sf"/>
</dbReference>
<sequence length="931" mass="98559">MSTTPLLFDPAAPHPDRTPRRRPERGPELSLSRRRLLQGSAVLGLAAGASVLDLPSLPPMERALADGGVDLDILYIGAHPDDEAWTLAAFGQWNEFADQKAGVITVTRGEGGGNAVGLEEGPQLGLIRETEERTAVGYAGIEHVFNLDAVDFFYTLSAPLTYDVWDGAEILSRVIRVVRATRPDVIVTMSPSAVEGNHGNHQQAAMFAVEAYHLAGREDVFPEHFEEGLAPFSPSRILRSGSNGSSGTGPDAVSQGYEPEVASDVVFGAWDGTDSAHHDKRWSAVRDDSVHAYRTQGWHVNPPSPTDPEQIPATWFTLIDSRTPLADPTSSDTAALEGASLPIEGGLPLGTRLEVTADRFAVLPDGEVEITVRIAAPGSALPGVQVALEGPDGWSVGRAQGIGTIPAHRERTATFTVSVPSGAATGEHVLLRARVTSRRGDGENVLPLRTAGPVEAGLVERPEIAAFLEWTEELGMQRLDALVPTRRALGSGRAETFEIVARNHSEHDQDAELVLELPEGITADPPELLLEAVPAGGTASAEVRIDNIDPDLPTANRAPNGGVYPLTATTTADGITATLTQGLHLVPRLVAARSDGVEVDGQRGDTEYPGDPIDIGTLWEGEEVTPEDASGSTWVTYDDENLFVFVQVTDDTLGALLPEEDNKQRFRTDSIEIMIDPRGASDDTSSTFILGALPGTAAEDGIGGPVAGRDHDNRQGPIDEVAPGVRIAASISDPYEGYVIETRFPFAELPDGVDPTNIGFNVVVYDSDTDDQTGQSRIGWSTFPGIQADPYRWGVLELPDLPAGEEAPVQPRVPDSAARSVESPASILQAAADGTGLGGALALPSGSLRLDQARQDGELISVRLRSQEAGTLRVYLWDGTTILGELEAGEITAGTQQLEVPLDEDAADGARLRVVASLEGESGTSAAAAAL</sequence>
<dbReference type="InterPro" id="IPR013783">
    <property type="entry name" value="Ig-like_fold"/>
</dbReference>
<feature type="region of interest" description="Disordered" evidence="2">
    <location>
        <begin position="236"/>
        <end position="256"/>
    </location>
</feature>
<evidence type="ECO:0000256" key="2">
    <source>
        <dbReference type="SAM" id="MobiDB-lite"/>
    </source>
</evidence>
<dbReference type="GO" id="GO:0016052">
    <property type="term" value="P:carbohydrate catabolic process"/>
    <property type="evidence" value="ECO:0007669"/>
    <property type="project" value="InterPro"/>
</dbReference>
<dbReference type="EMBL" id="NRGR01000022">
    <property type="protein sequence ID" value="PCC38484.1"/>
    <property type="molecule type" value="Genomic_DNA"/>
</dbReference>
<dbReference type="OrthoDB" id="3913894at2"/>
<reference evidence="5 6" key="1">
    <citation type="journal article" date="2017" name="Elife">
        <title>Extensive horizontal gene transfer in cheese-associated bacteria.</title>
        <authorList>
            <person name="Bonham K.S."/>
            <person name="Wolfe B.E."/>
            <person name="Dutton R.J."/>
        </authorList>
    </citation>
    <scope>NUCLEOTIDE SEQUENCE [LARGE SCALE GENOMIC DNA]</scope>
    <source>
        <strain evidence="5 6">341_9</strain>
    </source>
</reference>
<keyword evidence="6" id="KW-1185">Reference proteome</keyword>
<evidence type="ECO:0000313" key="6">
    <source>
        <dbReference type="Proteomes" id="UP000218598"/>
    </source>
</evidence>
<evidence type="ECO:0000256" key="1">
    <source>
        <dbReference type="ARBA" id="ARBA00022833"/>
    </source>
</evidence>
<dbReference type="PROSITE" id="PS51318">
    <property type="entry name" value="TAT"/>
    <property type="match status" value="1"/>
</dbReference>
<dbReference type="NCBIfam" id="TIGR01409">
    <property type="entry name" value="TAT_signal_seq"/>
    <property type="match status" value="1"/>
</dbReference>
<evidence type="ECO:0000259" key="4">
    <source>
        <dbReference type="Pfam" id="PF10633"/>
    </source>
</evidence>
<dbReference type="InterPro" id="IPR018905">
    <property type="entry name" value="A-galactase_NEW3"/>
</dbReference>
<accession>A0A2A3YGR2</accession>
<evidence type="ECO:0008006" key="7">
    <source>
        <dbReference type="Google" id="ProtNLM"/>
    </source>
</evidence>
<dbReference type="InterPro" id="IPR003737">
    <property type="entry name" value="GlcNAc_PI_deacetylase-related"/>
</dbReference>
<dbReference type="GO" id="GO:0004553">
    <property type="term" value="F:hydrolase activity, hydrolyzing O-glycosyl compounds"/>
    <property type="evidence" value="ECO:0007669"/>
    <property type="project" value="InterPro"/>
</dbReference>
<dbReference type="PANTHER" id="PTHR12993:SF11">
    <property type="entry name" value="N-ACETYLGLUCOSAMINYL-PHOSPHATIDYLINOSITOL DE-N-ACETYLASE"/>
    <property type="match status" value="1"/>
</dbReference>
<dbReference type="PANTHER" id="PTHR12993">
    <property type="entry name" value="N-ACETYLGLUCOSAMINYL-PHOSPHATIDYLINOSITOL DE-N-ACETYLASE-RELATED"/>
    <property type="match status" value="1"/>
</dbReference>
<dbReference type="Pfam" id="PF10633">
    <property type="entry name" value="NPCBM_assoc"/>
    <property type="match status" value="1"/>
</dbReference>